<sequence>MFLLHQIEHEVNSPNLKADQRGAKFEVSGVDENGERYAFDGIGNWQRSAFTSRKHNERQCPYPVGRKKSQVVLPETKGFTLREGTIYVQESSSPDLYCTDEEILEGLSLSHAGGTKIIHFVRNPYEMVLSNYFYHSQDPTPEKWVHSDDPCEQLYDDGSSLSSHIIPELAKELHKPESYVTKQLSRIGTMCEELYQNDTTFYEHLLDLDKYDGLRLATAQMIAASGMSNGYWAGGDVIRMANNLIRFKRLQQASTSESKIEVLTVTMGDFIKNMANGTYDFLNFILGEDDTSIPKEKLWKAALKQEEKYAKKKGRAHVTQTNEEDQRVKEELKERLRGDPDLSFILNVTEDLVNEALAF</sequence>
<proteinExistence type="predicted"/>
<name>A0ABD3QNY3_9STRA</name>
<organism evidence="1 2">
    <name type="scientific">Cyclotella atomus</name>
    <dbReference type="NCBI Taxonomy" id="382360"/>
    <lineage>
        <taxon>Eukaryota</taxon>
        <taxon>Sar</taxon>
        <taxon>Stramenopiles</taxon>
        <taxon>Ochrophyta</taxon>
        <taxon>Bacillariophyta</taxon>
        <taxon>Coscinodiscophyceae</taxon>
        <taxon>Thalassiosirophycidae</taxon>
        <taxon>Stephanodiscales</taxon>
        <taxon>Stephanodiscaceae</taxon>
        <taxon>Cyclotella</taxon>
    </lineage>
</organism>
<dbReference type="AlphaFoldDB" id="A0ABD3QNY3"/>
<dbReference type="EMBL" id="JALLPJ020000118">
    <property type="protein sequence ID" value="KAL3801904.1"/>
    <property type="molecule type" value="Genomic_DNA"/>
</dbReference>
<comment type="caution">
    <text evidence="1">The sequence shown here is derived from an EMBL/GenBank/DDBJ whole genome shotgun (WGS) entry which is preliminary data.</text>
</comment>
<evidence type="ECO:0000313" key="2">
    <source>
        <dbReference type="Proteomes" id="UP001530400"/>
    </source>
</evidence>
<gene>
    <name evidence="1" type="ORF">ACHAWO_010676</name>
</gene>
<dbReference type="Proteomes" id="UP001530400">
    <property type="component" value="Unassembled WGS sequence"/>
</dbReference>
<reference evidence="1 2" key="1">
    <citation type="submission" date="2024-10" db="EMBL/GenBank/DDBJ databases">
        <title>Updated reference genomes for cyclostephanoid diatoms.</title>
        <authorList>
            <person name="Roberts W.R."/>
            <person name="Alverson A.J."/>
        </authorList>
    </citation>
    <scope>NUCLEOTIDE SEQUENCE [LARGE SCALE GENOMIC DNA]</scope>
    <source>
        <strain evidence="1 2">AJA010-31</strain>
    </source>
</reference>
<evidence type="ECO:0000313" key="1">
    <source>
        <dbReference type="EMBL" id="KAL3801904.1"/>
    </source>
</evidence>
<protein>
    <recommendedName>
        <fullName evidence="3">Sulfotransferase domain-containing protein</fullName>
    </recommendedName>
</protein>
<accession>A0ABD3QNY3</accession>
<evidence type="ECO:0008006" key="3">
    <source>
        <dbReference type="Google" id="ProtNLM"/>
    </source>
</evidence>
<keyword evidence="2" id="KW-1185">Reference proteome</keyword>